<dbReference type="Ensembl" id="ENSCAFT00000107951.1">
    <property type="protein sequence ID" value="ENSCAFP00000073821.1"/>
    <property type="gene ID" value="ENSCAFG00000009649.6"/>
</dbReference>
<name>A0A8P0TSS8_CANLF</name>
<sequence>MSNKAGGKRPAITNSDVSNLNMVSEVPSERPGVRATRTSRKAIAFGKRSHSMKRNLNAPVTKAGWLFKQASSGVKQWNKRWFVLVDRCLFYYKDEKEESILGSIPLLSFRVAAVQPSDNISRKYTFKAEHAGVRTYFFSAESPEEQEAWIQAMGEAARVQIPPAQKSVPQAVHHNHEKPDSENIPPSKHHHQPSHNSVPKPEPEAKTRGEGDGRGCEKAERKPERPEVKSEPLVKANGIQAGPEPASEPGSPYPEGPSVPGGGDRPAQPNGWQYSSPSRPGSTAFLPQDSESGGHQRSFPPRANPDKIAQRKSSMNQLQQWVNLRRGVPPPEDLRSPSRFYPVSRRVPEYYGPYSSQYPDDYQYYPAGVRPDSICSMPAYDRISPPWTGEDKRLSFRNGGGPAFQLREWKEPPGYGRQDGPVWLPGPSPSPSRQPVYYDELDATSGSLRRLSLQPRSHSVPRSPSQGSYGRARIYSPVRSPSARFERLPPRSEDLYADPAAYVMRRSISSPKYDYLGDRRPVPAGLFPYNYPPSPTVHDKMMSESETLISMVNRMVENSSPRAQIFMQVPPYPEVFRDGLHTYKLNEQDTDKLLGKLCEQNKVVREQDRLVQQLRAEKESLESALMGTHQELEMFGNQPAYPEKLLHKKESLQNQLINIRVELSQATTALTNSTIEYESLESEVSALHDDLWEQLNLDVQNEVLNRQIQKEIWRIQDVMEGLRKNNPSRGTDTAKHRGGLGPTATYNSNSPASPLSSASLTSPLSPFSLVSGSQGSPTKPGSSEEPGPPRPPLPKAYVPLESPPNVPPLPSESRFWPPPSSPSWHRSGEPARGQPKASYEQSKKDPYQTSPLDTTRDISLVPTRQEVEAEKQAALNKVGIVPPRTKSPTDEEGTPSRVVRRSANGLTNGLSSRQERPKSAVFPSEGKVKMSVEEQMDRMRRHQSGSMKEKRRSLQLPASPAPDPASRPTYKVVRRHRSIHEVDISNLEAALRAEEPGGQAYETPREEIARLRKMELEPQHYDVDINKELSTPDKVLIPERYIDLEPDTPLSPEELKEKQKKVERIKTLIAKSSMQNVVPIGEGDLVDVPQDSESQLQEQEKRIEISCALATEASRRGRMLSVQCATPSPPTSPASLTPPANPLSSDSPRGADSSHTMRV</sequence>
<organism evidence="4 5">
    <name type="scientific">Canis lupus familiaris</name>
    <name type="common">Dog</name>
    <name type="synonym">Canis familiaris</name>
    <dbReference type="NCBI Taxonomy" id="9615"/>
    <lineage>
        <taxon>Eukaryota</taxon>
        <taxon>Metazoa</taxon>
        <taxon>Chordata</taxon>
        <taxon>Craniata</taxon>
        <taxon>Vertebrata</taxon>
        <taxon>Euteleostomi</taxon>
        <taxon>Mammalia</taxon>
        <taxon>Eutheria</taxon>
        <taxon>Laurasiatheria</taxon>
        <taxon>Carnivora</taxon>
        <taxon>Caniformia</taxon>
        <taxon>Canidae</taxon>
        <taxon>Canis</taxon>
    </lineage>
</organism>
<feature type="compositionally biased region" description="Low complexity" evidence="2">
    <location>
        <begin position="1133"/>
        <end position="1145"/>
    </location>
</feature>
<feature type="coiled-coil region" evidence="1">
    <location>
        <begin position="604"/>
        <end position="683"/>
    </location>
</feature>
<gene>
    <name evidence="4" type="primary">PLEKHA6</name>
</gene>
<protein>
    <submittedName>
        <fullName evidence="4">Pleckstrin homology domain containing A6</fullName>
    </submittedName>
</protein>
<feature type="compositionally biased region" description="Low complexity" evidence="2">
    <location>
        <begin position="748"/>
        <end position="785"/>
    </location>
</feature>
<dbReference type="FunFam" id="2.30.29.30:FF:000083">
    <property type="entry name" value="Pleckstrin homology domain-containing family A member 5"/>
    <property type="match status" value="1"/>
</dbReference>
<dbReference type="InterPro" id="IPR057971">
    <property type="entry name" value="PKHA4-7_TBCA"/>
</dbReference>
<proteinExistence type="predicted"/>
<reference evidence="4" key="2">
    <citation type="submission" date="2025-08" db="UniProtKB">
        <authorList>
            <consortium name="Ensembl"/>
        </authorList>
    </citation>
    <scope>IDENTIFICATION</scope>
</reference>
<dbReference type="InterPro" id="IPR040392">
    <property type="entry name" value="PKHA4-7_PH"/>
</dbReference>
<feature type="region of interest" description="Disordered" evidence="2">
    <location>
        <begin position="1116"/>
        <end position="1159"/>
    </location>
</feature>
<dbReference type="AlphaFoldDB" id="A0A8P0TSS8"/>
<evidence type="ECO:0000256" key="2">
    <source>
        <dbReference type="SAM" id="MobiDB-lite"/>
    </source>
</evidence>
<feature type="region of interest" description="Disordered" evidence="2">
    <location>
        <begin position="165"/>
        <end position="317"/>
    </location>
</feature>
<evidence type="ECO:0000313" key="4">
    <source>
        <dbReference type="Ensembl" id="ENSCAFP00000073821.1"/>
    </source>
</evidence>
<dbReference type="PANTHER" id="PTHR12752:SF5">
    <property type="entry name" value="PLECKSTRIN HOMOLOGY DOMAIN-CONTAINING FAMILY A MEMBER 6"/>
    <property type="match status" value="1"/>
</dbReference>
<evidence type="ECO:0000256" key="1">
    <source>
        <dbReference type="SAM" id="Coils"/>
    </source>
</evidence>
<dbReference type="Pfam" id="PF25541">
    <property type="entry name" value="TBCA_PH"/>
    <property type="match status" value="1"/>
</dbReference>
<evidence type="ECO:0000313" key="5">
    <source>
        <dbReference type="Proteomes" id="UP000002254"/>
    </source>
</evidence>
<dbReference type="Gene3D" id="2.30.29.30">
    <property type="entry name" value="Pleckstrin-homology domain (PH domain)/Phosphotyrosine-binding domain (PTB)"/>
    <property type="match status" value="1"/>
</dbReference>
<evidence type="ECO:0000259" key="3">
    <source>
        <dbReference type="PROSITE" id="PS50003"/>
    </source>
</evidence>
<reference evidence="4 5" key="1">
    <citation type="journal article" date="2005" name="Nature">
        <title>Genome sequence, comparative analysis and haplotype structure of the domestic dog.</title>
        <authorList>
            <consortium name="Broad Sequencing Platform"/>
            <person name="Lindblad-Toh K."/>
            <person name="Wade C.M."/>
            <person name="Mikkelsen T.S."/>
            <person name="Karlsson E.K."/>
            <person name="Jaffe D.B."/>
            <person name="Kamal M."/>
            <person name="Clamp M."/>
            <person name="Chang J.L."/>
            <person name="Kulbokas E.J. III"/>
            <person name="Zody M.C."/>
            <person name="Mauceli E."/>
            <person name="Xie X."/>
            <person name="Breen M."/>
            <person name="Wayne R.K."/>
            <person name="Ostrander E.A."/>
            <person name="Ponting C.P."/>
            <person name="Galibert F."/>
            <person name="Smith D.R."/>
            <person name="DeJong P.J."/>
            <person name="Kirkness E."/>
            <person name="Alvarez P."/>
            <person name="Biagi T."/>
            <person name="Brockman W."/>
            <person name="Butler J."/>
            <person name="Chin C.W."/>
            <person name="Cook A."/>
            <person name="Cuff J."/>
            <person name="Daly M.J."/>
            <person name="DeCaprio D."/>
            <person name="Gnerre S."/>
            <person name="Grabherr M."/>
            <person name="Kellis M."/>
            <person name="Kleber M."/>
            <person name="Bardeleben C."/>
            <person name="Goodstadt L."/>
            <person name="Heger A."/>
            <person name="Hitte C."/>
            <person name="Kim L."/>
            <person name="Koepfli K.P."/>
            <person name="Parker H.G."/>
            <person name="Pollinger J.P."/>
            <person name="Searle S.M."/>
            <person name="Sutter N.B."/>
            <person name="Thomas R."/>
            <person name="Webber C."/>
            <person name="Baldwin J."/>
            <person name="Abebe A."/>
            <person name="Abouelleil A."/>
            <person name="Aftuck L."/>
            <person name="Ait-Zahra M."/>
            <person name="Aldredge T."/>
            <person name="Allen N."/>
            <person name="An P."/>
            <person name="Anderson S."/>
            <person name="Antoine C."/>
            <person name="Arachchi H."/>
            <person name="Aslam A."/>
            <person name="Ayotte L."/>
            <person name="Bachantsang P."/>
            <person name="Barry A."/>
            <person name="Bayul T."/>
            <person name="Benamara M."/>
            <person name="Berlin A."/>
            <person name="Bessette D."/>
            <person name="Blitshteyn B."/>
            <person name="Bloom T."/>
            <person name="Blye J."/>
            <person name="Boguslavskiy L."/>
            <person name="Bonnet C."/>
            <person name="Boukhgalter B."/>
            <person name="Brown A."/>
            <person name="Cahill P."/>
            <person name="Calixte N."/>
            <person name="Camarata J."/>
            <person name="Cheshatsang Y."/>
            <person name="Chu J."/>
            <person name="Citroen M."/>
            <person name="Collymore A."/>
            <person name="Cooke P."/>
            <person name="Dawoe T."/>
            <person name="Daza R."/>
            <person name="Decktor K."/>
            <person name="DeGray S."/>
            <person name="Dhargay N."/>
            <person name="Dooley K."/>
            <person name="Dooley K."/>
            <person name="Dorje P."/>
            <person name="Dorjee K."/>
            <person name="Dorris L."/>
            <person name="Duffey N."/>
            <person name="Dupes A."/>
            <person name="Egbiremolen O."/>
            <person name="Elong R."/>
            <person name="Falk J."/>
            <person name="Farina A."/>
            <person name="Faro S."/>
            <person name="Ferguson D."/>
            <person name="Ferreira P."/>
            <person name="Fisher S."/>
            <person name="FitzGerald M."/>
            <person name="Foley K."/>
            <person name="Foley C."/>
            <person name="Franke A."/>
            <person name="Friedrich D."/>
            <person name="Gage D."/>
            <person name="Garber M."/>
            <person name="Gearin G."/>
            <person name="Giannoukos G."/>
            <person name="Goode T."/>
            <person name="Goyette A."/>
            <person name="Graham J."/>
            <person name="Grandbois E."/>
            <person name="Gyaltsen K."/>
            <person name="Hafez N."/>
            <person name="Hagopian D."/>
            <person name="Hagos B."/>
            <person name="Hall J."/>
            <person name="Healy C."/>
            <person name="Hegarty R."/>
            <person name="Honan T."/>
            <person name="Horn A."/>
            <person name="Houde N."/>
            <person name="Hughes L."/>
            <person name="Hunnicutt L."/>
            <person name="Husby M."/>
            <person name="Jester B."/>
            <person name="Jones C."/>
            <person name="Kamat A."/>
            <person name="Kanga B."/>
            <person name="Kells C."/>
            <person name="Khazanovich D."/>
            <person name="Kieu A.C."/>
            <person name="Kisner P."/>
            <person name="Kumar M."/>
            <person name="Lance K."/>
            <person name="Landers T."/>
            <person name="Lara M."/>
            <person name="Lee W."/>
            <person name="Leger J.P."/>
            <person name="Lennon N."/>
            <person name="Leuper L."/>
            <person name="LeVine S."/>
            <person name="Liu J."/>
            <person name="Liu X."/>
            <person name="Lokyitsang Y."/>
            <person name="Lokyitsang T."/>
            <person name="Lui A."/>
            <person name="Macdonald J."/>
            <person name="Major J."/>
            <person name="Marabella R."/>
            <person name="Maru K."/>
            <person name="Matthews C."/>
            <person name="McDonough S."/>
            <person name="Mehta T."/>
            <person name="Meldrim J."/>
            <person name="Melnikov A."/>
            <person name="Meneus L."/>
            <person name="Mihalev A."/>
            <person name="Mihova T."/>
            <person name="Miller K."/>
            <person name="Mittelman R."/>
            <person name="Mlenga V."/>
            <person name="Mulrain L."/>
            <person name="Munson G."/>
            <person name="Navidi A."/>
            <person name="Naylor J."/>
            <person name="Nguyen T."/>
            <person name="Nguyen N."/>
            <person name="Nguyen C."/>
            <person name="Nguyen T."/>
            <person name="Nicol R."/>
            <person name="Norbu N."/>
            <person name="Norbu C."/>
            <person name="Novod N."/>
            <person name="Nyima T."/>
            <person name="Olandt P."/>
            <person name="O'Neill B."/>
            <person name="O'Neill K."/>
            <person name="Osman S."/>
            <person name="Oyono L."/>
            <person name="Patti C."/>
            <person name="Perrin D."/>
            <person name="Phunkhang P."/>
            <person name="Pierre F."/>
            <person name="Priest M."/>
            <person name="Rachupka A."/>
            <person name="Raghuraman S."/>
            <person name="Rameau R."/>
            <person name="Ray V."/>
            <person name="Raymond C."/>
            <person name="Rege F."/>
            <person name="Rise C."/>
            <person name="Rogers J."/>
            <person name="Rogov P."/>
            <person name="Sahalie J."/>
            <person name="Settipalli S."/>
            <person name="Sharpe T."/>
            <person name="Shea T."/>
            <person name="Sheehan M."/>
            <person name="Sherpa N."/>
            <person name="Shi J."/>
            <person name="Shih D."/>
            <person name="Sloan J."/>
            <person name="Smith C."/>
            <person name="Sparrow T."/>
            <person name="Stalker J."/>
            <person name="Stange-Thomann N."/>
            <person name="Stavropoulos S."/>
            <person name="Stone C."/>
            <person name="Stone S."/>
            <person name="Sykes S."/>
            <person name="Tchuinga P."/>
            <person name="Tenzing P."/>
            <person name="Tesfaye S."/>
            <person name="Thoulutsang D."/>
            <person name="Thoulutsang Y."/>
            <person name="Topham K."/>
            <person name="Topping I."/>
            <person name="Tsamla T."/>
            <person name="Vassiliev H."/>
            <person name="Venkataraman V."/>
            <person name="Vo A."/>
            <person name="Wangchuk T."/>
            <person name="Wangdi T."/>
            <person name="Weiand M."/>
            <person name="Wilkinson J."/>
            <person name="Wilson A."/>
            <person name="Yadav S."/>
            <person name="Yang S."/>
            <person name="Yang X."/>
            <person name="Young G."/>
            <person name="Yu Q."/>
            <person name="Zainoun J."/>
            <person name="Zembek L."/>
            <person name="Zimmer A."/>
            <person name="Lander E.S."/>
        </authorList>
    </citation>
    <scope>NUCLEOTIDE SEQUENCE [LARGE SCALE GENOMIC DNA]</scope>
    <source>
        <strain evidence="4">Boxer</strain>
    </source>
</reference>
<keyword evidence="1" id="KW-0175">Coiled coil</keyword>
<feature type="compositionally biased region" description="Pro residues" evidence="2">
    <location>
        <begin position="801"/>
        <end position="821"/>
    </location>
</feature>
<dbReference type="CDD" id="cd13248">
    <property type="entry name" value="PH_PEPP1_2_3"/>
    <property type="match status" value="1"/>
</dbReference>
<dbReference type="PANTHER" id="PTHR12752">
    <property type="entry name" value="PHOSPHOINOSITOL 3-PHOSPHATE-BINDING PROTEIN"/>
    <property type="match status" value="1"/>
</dbReference>
<feature type="compositionally biased region" description="Polar residues" evidence="2">
    <location>
        <begin position="454"/>
        <end position="468"/>
    </location>
</feature>
<feature type="compositionally biased region" description="Basic and acidic residues" evidence="2">
    <location>
        <begin position="926"/>
        <end position="938"/>
    </location>
</feature>
<dbReference type="InterPro" id="IPR001849">
    <property type="entry name" value="PH_domain"/>
</dbReference>
<feature type="compositionally biased region" description="Polar residues" evidence="2">
    <location>
        <begin position="270"/>
        <end position="281"/>
    </location>
</feature>
<dbReference type="InterPro" id="IPR011993">
    <property type="entry name" value="PH-like_dom_sf"/>
</dbReference>
<dbReference type="SMART" id="SM00233">
    <property type="entry name" value="PH"/>
    <property type="match status" value="1"/>
</dbReference>
<dbReference type="Proteomes" id="UP000002254">
    <property type="component" value="Chromosome 38"/>
</dbReference>
<feature type="region of interest" description="Disordered" evidence="2">
    <location>
        <begin position="398"/>
        <end position="437"/>
    </location>
</feature>
<feature type="compositionally biased region" description="Basic and acidic residues" evidence="2">
    <location>
        <begin position="201"/>
        <end position="232"/>
    </location>
</feature>
<dbReference type="OrthoDB" id="43122at2759"/>
<feature type="region of interest" description="Disordered" evidence="2">
    <location>
        <begin position="723"/>
        <end position="970"/>
    </location>
</feature>
<accession>A0A8P0TSS8</accession>
<dbReference type="Pfam" id="PF00169">
    <property type="entry name" value="PH"/>
    <property type="match status" value="1"/>
</dbReference>
<feature type="region of interest" description="Disordered" evidence="2">
    <location>
        <begin position="449"/>
        <end position="472"/>
    </location>
</feature>
<dbReference type="PROSITE" id="PS50003">
    <property type="entry name" value="PH_DOMAIN"/>
    <property type="match status" value="1"/>
</dbReference>
<feature type="compositionally biased region" description="Basic residues" evidence="2">
    <location>
        <begin position="939"/>
        <end position="953"/>
    </location>
</feature>
<dbReference type="SUPFAM" id="SSF50729">
    <property type="entry name" value="PH domain-like"/>
    <property type="match status" value="1"/>
</dbReference>
<feature type="domain" description="PH" evidence="3">
    <location>
        <begin position="59"/>
        <end position="158"/>
    </location>
</feature>